<dbReference type="PANTHER" id="PTHR43257:SF2">
    <property type="entry name" value="PYRUVATE DEHYDROGENASE E1 COMPONENT SUBUNIT BETA"/>
    <property type="match status" value="1"/>
</dbReference>
<accession>A0A4S1CF90</accession>
<evidence type="ECO:0000256" key="1">
    <source>
        <dbReference type="ARBA" id="ARBA00001964"/>
    </source>
</evidence>
<dbReference type="SUPFAM" id="SSF52518">
    <property type="entry name" value="Thiamin diphosphate-binding fold (THDP-binding)"/>
    <property type="match status" value="1"/>
</dbReference>
<dbReference type="AlphaFoldDB" id="A0A4S1CF90"/>
<dbReference type="Gene3D" id="3.40.50.970">
    <property type="match status" value="1"/>
</dbReference>
<dbReference type="InterPro" id="IPR029061">
    <property type="entry name" value="THDP-binding"/>
</dbReference>
<keyword evidence="2" id="KW-0560">Oxidoreductase</keyword>
<dbReference type="EMBL" id="SRSC01000002">
    <property type="protein sequence ID" value="TGU72215.1"/>
    <property type="molecule type" value="Genomic_DNA"/>
</dbReference>
<dbReference type="Pfam" id="PF02779">
    <property type="entry name" value="Transket_pyr"/>
    <property type="match status" value="1"/>
</dbReference>
<dbReference type="PANTHER" id="PTHR43257">
    <property type="entry name" value="PYRUVATE DEHYDROGENASE E1 COMPONENT BETA SUBUNIT"/>
    <property type="match status" value="1"/>
</dbReference>
<dbReference type="InterPro" id="IPR033248">
    <property type="entry name" value="Transketolase_C"/>
</dbReference>
<proteinExistence type="predicted"/>
<organism evidence="5 6">
    <name type="scientific">Geomonas terrae</name>
    <dbReference type="NCBI Taxonomy" id="2562681"/>
    <lineage>
        <taxon>Bacteria</taxon>
        <taxon>Pseudomonadati</taxon>
        <taxon>Thermodesulfobacteriota</taxon>
        <taxon>Desulfuromonadia</taxon>
        <taxon>Geobacterales</taxon>
        <taxon>Geobacteraceae</taxon>
        <taxon>Geomonas</taxon>
    </lineage>
</organism>
<dbReference type="NCBIfam" id="NF006667">
    <property type="entry name" value="PRK09212.1"/>
    <property type="match status" value="1"/>
</dbReference>
<sequence>MAEMTYRDAINLALKEEMRRDKNVVVYGEDVAQYEGAFKVTRGLLAEFGELRVRDCPISENTIVGVAVGAAMGGIRPVAELMTVNFALLAMDQIVNHMAKVRYMFGGQTRVPMVVRMPGGGGSQLGAQHSQSLESYFMHCPGMLVAYPATPADAKGLLKSSIRDDNPVIFLEHELLYNSKGEVPEDPEFLVPFGKANVLKNGEQVTVVGYGRMAILALQAALALEKEGVSCEVIDLRTLVPLDMETVLASVTKTGRAVVIEECWKSAGLGGDIASRIYEGCFDTLLAPVRRISGLDVPMPYSRKIEKLCIPQLDGIVQGVRDLLNEPY</sequence>
<dbReference type="FunFam" id="3.40.50.920:FF:000001">
    <property type="entry name" value="Pyruvate dehydrogenase E1 beta subunit"/>
    <property type="match status" value="1"/>
</dbReference>
<dbReference type="Pfam" id="PF02780">
    <property type="entry name" value="Transketolase_C"/>
    <property type="match status" value="1"/>
</dbReference>
<protein>
    <submittedName>
        <fullName evidence="5">Alpha-ketoacid dehydrogenase subunit beta</fullName>
    </submittedName>
</protein>
<name>A0A4S1CF90_9BACT</name>
<dbReference type="RefSeq" id="WP_135869702.1">
    <property type="nucleotide sequence ID" value="NZ_SRSC01000002.1"/>
</dbReference>
<comment type="cofactor">
    <cofactor evidence="1">
        <name>thiamine diphosphate</name>
        <dbReference type="ChEBI" id="CHEBI:58937"/>
    </cofactor>
</comment>
<dbReference type="InterPro" id="IPR009014">
    <property type="entry name" value="Transketo_C/PFOR_II"/>
</dbReference>
<dbReference type="FunFam" id="3.40.50.970:FF:000001">
    <property type="entry name" value="Pyruvate dehydrogenase E1 beta subunit"/>
    <property type="match status" value="1"/>
</dbReference>
<keyword evidence="3" id="KW-0786">Thiamine pyrophosphate</keyword>
<evidence type="ECO:0000313" key="5">
    <source>
        <dbReference type="EMBL" id="TGU72215.1"/>
    </source>
</evidence>
<dbReference type="Proteomes" id="UP000306416">
    <property type="component" value="Unassembled WGS sequence"/>
</dbReference>
<evidence type="ECO:0000256" key="2">
    <source>
        <dbReference type="ARBA" id="ARBA00023002"/>
    </source>
</evidence>
<dbReference type="SMART" id="SM00861">
    <property type="entry name" value="Transket_pyr"/>
    <property type="match status" value="1"/>
</dbReference>
<dbReference type="Gene3D" id="3.40.50.920">
    <property type="match status" value="1"/>
</dbReference>
<evidence type="ECO:0000313" key="6">
    <source>
        <dbReference type="Proteomes" id="UP000306416"/>
    </source>
</evidence>
<dbReference type="SUPFAM" id="SSF52922">
    <property type="entry name" value="TK C-terminal domain-like"/>
    <property type="match status" value="1"/>
</dbReference>
<evidence type="ECO:0000259" key="4">
    <source>
        <dbReference type="SMART" id="SM00861"/>
    </source>
</evidence>
<gene>
    <name evidence="5" type="ORF">E4633_07835</name>
</gene>
<comment type="caution">
    <text evidence="5">The sequence shown here is derived from an EMBL/GenBank/DDBJ whole genome shotgun (WGS) entry which is preliminary data.</text>
</comment>
<keyword evidence="6" id="KW-1185">Reference proteome</keyword>
<dbReference type="GO" id="GO:0016491">
    <property type="term" value="F:oxidoreductase activity"/>
    <property type="evidence" value="ECO:0007669"/>
    <property type="project" value="UniProtKB-KW"/>
</dbReference>
<reference evidence="5 6" key="1">
    <citation type="submission" date="2019-04" db="EMBL/GenBank/DDBJ databases">
        <title>Geobacter oryzae sp. nov., ferric-reducing bacteria isolated from paddy soil.</title>
        <authorList>
            <person name="Xu Z."/>
            <person name="Masuda Y."/>
            <person name="Itoh H."/>
            <person name="Senoo K."/>
        </authorList>
    </citation>
    <scope>NUCLEOTIDE SEQUENCE [LARGE SCALE GENOMIC DNA]</scope>
    <source>
        <strain evidence="5 6">Red111</strain>
    </source>
</reference>
<feature type="domain" description="Transketolase-like pyrimidine-binding" evidence="4">
    <location>
        <begin position="4"/>
        <end position="179"/>
    </location>
</feature>
<dbReference type="CDD" id="cd07036">
    <property type="entry name" value="TPP_PYR_E1-PDHc-beta_like"/>
    <property type="match status" value="1"/>
</dbReference>
<evidence type="ECO:0000256" key="3">
    <source>
        <dbReference type="ARBA" id="ARBA00023052"/>
    </source>
</evidence>
<dbReference type="InterPro" id="IPR005475">
    <property type="entry name" value="Transketolase-like_Pyr-bd"/>
</dbReference>